<evidence type="ECO:0000256" key="7">
    <source>
        <dbReference type="SAM" id="Phobius"/>
    </source>
</evidence>
<evidence type="ECO:0000256" key="3">
    <source>
        <dbReference type="ARBA" id="ARBA00022475"/>
    </source>
</evidence>
<dbReference type="Proteomes" id="UP000182373">
    <property type="component" value="Chromosome"/>
</dbReference>
<evidence type="ECO:0000256" key="2">
    <source>
        <dbReference type="ARBA" id="ARBA00008017"/>
    </source>
</evidence>
<dbReference type="Gene3D" id="3.30.70.100">
    <property type="match status" value="1"/>
</dbReference>
<dbReference type="SUPFAM" id="SSF82861">
    <property type="entry name" value="Mechanosensitive channel protein MscS (YggB), transmembrane region"/>
    <property type="match status" value="1"/>
</dbReference>
<name>A0AAC9KE48_9PROT</name>
<evidence type="ECO:0000256" key="5">
    <source>
        <dbReference type="ARBA" id="ARBA00022989"/>
    </source>
</evidence>
<evidence type="ECO:0000256" key="6">
    <source>
        <dbReference type="ARBA" id="ARBA00023136"/>
    </source>
</evidence>
<dbReference type="Pfam" id="PF21088">
    <property type="entry name" value="MS_channel_1st"/>
    <property type="match status" value="1"/>
</dbReference>
<feature type="domain" description="Mechanosensitive ion channel transmembrane helices 2/3" evidence="10">
    <location>
        <begin position="546"/>
        <end position="585"/>
    </location>
</feature>
<proteinExistence type="inferred from homology"/>
<feature type="transmembrane region" description="Helical" evidence="7">
    <location>
        <begin position="498"/>
        <end position="519"/>
    </location>
</feature>
<protein>
    <submittedName>
        <fullName evidence="12">Mechanosensitive ion channel</fullName>
    </submittedName>
</protein>
<feature type="transmembrane region" description="Helical" evidence="7">
    <location>
        <begin position="404"/>
        <end position="423"/>
    </location>
</feature>
<evidence type="ECO:0000259" key="9">
    <source>
        <dbReference type="Pfam" id="PF21082"/>
    </source>
</evidence>
<evidence type="ECO:0000313" key="12">
    <source>
        <dbReference type="EMBL" id="APH54533.1"/>
    </source>
</evidence>
<dbReference type="Gene3D" id="1.10.287.1260">
    <property type="match status" value="1"/>
</dbReference>
<feature type="transmembrane region" description="Helical" evidence="7">
    <location>
        <begin position="324"/>
        <end position="344"/>
    </location>
</feature>
<dbReference type="AlphaFoldDB" id="A0AAC9KE48"/>
<keyword evidence="4 7" id="KW-0812">Transmembrane</keyword>
<evidence type="ECO:0000259" key="10">
    <source>
        <dbReference type="Pfam" id="PF21088"/>
    </source>
</evidence>
<feature type="transmembrane region" description="Helical" evidence="7">
    <location>
        <begin position="168"/>
        <end position="189"/>
    </location>
</feature>
<dbReference type="SUPFAM" id="SSF50182">
    <property type="entry name" value="Sm-like ribonucleoproteins"/>
    <property type="match status" value="1"/>
</dbReference>
<dbReference type="InterPro" id="IPR011014">
    <property type="entry name" value="MscS_channel_TM-2"/>
</dbReference>
<dbReference type="Pfam" id="PF00924">
    <property type="entry name" value="MS_channel_2nd"/>
    <property type="match status" value="1"/>
</dbReference>
<dbReference type="GO" id="GO:0008381">
    <property type="term" value="F:mechanosensitive monoatomic ion channel activity"/>
    <property type="evidence" value="ECO:0007669"/>
    <property type="project" value="InterPro"/>
</dbReference>
<dbReference type="InterPro" id="IPR049142">
    <property type="entry name" value="MS_channel_1st"/>
</dbReference>
<dbReference type="EMBL" id="CP018191">
    <property type="protein sequence ID" value="APH54533.1"/>
    <property type="molecule type" value="Genomic_DNA"/>
</dbReference>
<feature type="domain" description="Moderate conductance mechanosensitive channel YbiO-like transmembrane helix 1" evidence="11">
    <location>
        <begin position="408"/>
        <end position="485"/>
    </location>
</feature>
<dbReference type="InterPro" id="IPR057485">
    <property type="entry name" value="YbiO-like_TM1"/>
</dbReference>
<dbReference type="InterPro" id="IPR049278">
    <property type="entry name" value="MS_channel_C"/>
</dbReference>
<dbReference type="PANTHER" id="PTHR30460:SF0">
    <property type="entry name" value="MODERATE CONDUCTANCE MECHANOSENSITIVE CHANNEL YBIO"/>
    <property type="match status" value="1"/>
</dbReference>
<keyword evidence="3" id="KW-1003">Cell membrane</keyword>
<dbReference type="SUPFAM" id="SSF82689">
    <property type="entry name" value="Mechanosensitive channel protein MscS (YggB), C-terminal domain"/>
    <property type="match status" value="1"/>
</dbReference>
<evidence type="ECO:0000313" key="13">
    <source>
        <dbReference type="Proteomes" id="UP000182373"/>
    </source>
</evidence>
<accession>A0AAC9KE48</accession>
<feature type="transmembrane region" description="Helical" evidence="7">
    <location>
        <begin position="540"/>
        <end position="563"/>
    </location>
</feature>
<dbReference type="InterPro" id="IPR045276">
    <property type="entry name" value="YbiO_bact"/>
</dbReference>
<dbReference type="InterPro" id="IPR006685">
    <property type="entry name" value="MscS_channel_2nd"/>
</dbReference>
<evidence type="ECO:0000256" key="1">
    <source>
        <dbReference type="ARBA" id="ARBA00004651"/>
    </source>
</evidence>
<reference evidence="13" key="1">
    <citation type="submission" date="2016-11" db="EMBL/GenBank/DDBJ databases">
        <title>Comparative genomic and phenotypic analysis of Granulibacter bethesdensis clinical isolates from patients with chronic granulomatous disease.</title>
        <authorList>
            <person name="Zarember K.A."/>
            <person name="Porcella S.F."/>
            <person name="Chu J."/>
            <person name="Ding L."/>
            <person name="Dahlstrom E."/>
            <person name="Barbian K."/>
            <person name="Martens C."/>
            <person name="Sykora L."/>
            <person name="Kramer S."/>
            <person name="Pettinato A.M."/>
            <person name="Hong H."/>
            <person name="Wald G."/>
            <person name="Berg L.J."/>
            <person name="Rogge L.S."/>
            <person name="Greenberg D.E."/>
            <person name="Falcone E.L."/>
            <person name="Neves J.F."/>
            <person name="Simoes M.J."/>
            <person name="Casal M."/>
            <person name="Rodriguez-Lopez F.C."/>
            <person name="Zelazny A."/>
            <person name="Gallin J.I."/>
            <person name="Holland S.M."/>
        </authorList>
    </citation>
    <scope>NUCLEOTIDE SEQUENCE [LARGE SCALE GENOMIC DNA]</scope>
    <source>
        <strain evidence="13">NIH9.1</strain>
    </source>
</reference>
<evidence type="ECO:0000259" key="11">
    <source>
        <dbReference type="Pfam" id="PF25392"/>
    </source>
</evidence>
<evidence type="ECO:0000256" key="4">
    <source>
        <dbReference type="ARBA" id="ARBA00022692"/>
    </source>
</evidence>
<dbReference type="PANTHER" id="PTHR30460">
    <property type="entry name" value="MODERATE CONDUCTANCE MECHANOSENSITIVE CHANNEL YBIO"/>
    <property type="match status" value="1"/>
</dbReference>
<keyword evidence="6 7" id="KW-0472">Membrane</keyword>
<sequence>MMAAALVSAQKRPDHAIFRHYEAVQRVKVMKRLGLFLLLTGVGLHCVQPGLAAAPSSRPGIIPGLNLPSASSSDTSGNADPDIDGLVKILEDDKARARLIERLKKTATDDKKRDASPPEPVAVHLANFSALLFQHLRSFLSVWQMAFRELLEVLHGTSRLFSWHVLMIFRNMAGVAAGTFAAFYAVRWITARLSTPVWLHRPGSFAGKVLRLLTIVLLDVGTVVIAWLAGEELARLIEDGANVTAGQDMFLRSFLLVESFRVALRAIFTPHLPHLRFLKMGTLSEANHRARLWYSWLAWSASVFGYSFLMVIPLMETVSIDGGHALETLTVLSALIVAIWFCIVQRREGRMALTRLTNHGSLEGASDIFARLGAVIAAIWHAIVTLWLTALFICWLSMPWLLPFVLRASVYSVVILLVGGFALSKLAMLHNDVSVADRLKRAIPLLNIWLGRLINPLRRILRLTVFVVTVLGLLQVWAVVDVIGWLKTDAGKFTLSAGISVLIVLGCSAAIYMLVISWIEKRLLQGEEHGISSRERTLLSLFRNAFSITMAVIVVLAILSQLGVNTAPLLAGAGVFGLAIGFGSQKLVQDIINGMFIQFENAMNEGDVVEAAGIQGTVEKLTIRSVAIRSVDGIYHLIPFSSVDRVSNHNRIFSMHAAVVRVGHRASIPDTKAAMFEAFDRLMQTEHAGAIIGTLDMQGVIDLSPAIISIRARIKTLPGEQWVIGRAYNEIVKNVLEEHGIEIAVPGMRLFLDEVQPGTGQQPA</sequence>
<organism evidence="12 13">
    <name type="scientific">Granulibacter bethesdensis</name>
    <dbReference type="NCBI Taxonomy" id="364410"/>
    <lineage>
        <taxon>Bacteria</taxon>
        <taxon>Pseudomonadati</taxon>
        <taxon>Pseudomonadota</taxon>
        <taxon>Alphaproteobacteria</taxon>
        <taxon>Acetobacterales</taxon>
        <taxon>Acetobacteraceae</taxon>
        <taxon>Granulibacter</taxon>
    </lineage>
</organism>
<comment type="similarity">
    <text evidence="2">Belongs to the MscS (TC 1.A.23) family.</text>
</comment>
<dbReference type="Pfam" id="PF25392">
    <property type="entry name" value="MS_channel_TM1"/>
    <property type="match status" value="1"/>
</dbReference>
<evidence type="ECO:0000259" key="8">
    <source>
        <dbReference type="Pfam" id="PF00924"/>
    </source>
</evidence>
<feature type="transmembrane region" description="Helical" evidence="7">
    <location>
        <begin position="372"/>
        <end position="398"/>
    </location>
</feature>
<dbReference type="GO" id="GO:0005886">
    <property type="term" value="C:plasma membrane"/>
    <property type="evidence" value="ECO:0007669"/>
    <property type="project" value="UniProtKB-SubCell"/>
</dbReference>
<feature type="transmembrane region" description="Helical" evidence="7">
    <location>
        <begin position="209"/>
        <end position="229"/>
    </location>
</feature>
<feature type="transmembrane region" description="Helical" evidence="7">
    <location>
        <begin position="569"/>
        <end position="588"/>
    </location>
</feature>
<gene>
    <name evidence="12" type="ORF">GbCGDNIH9_1236</name>
</gene>
<dbReference type="Gene3D" id="2.30.30.60">
    <property type="match status" value="1"/>
</dbReference>
<feature type="domain" description="Mechanosensitive ion channel MscS" evidence="8">
    <location>
        <begin position="587"/>
        <end position="650"/>
    </location>
</feature>
<keyword evidence="5 7" id="KW-1133">Transmembrane helix</keyword>
<dbReference type="InterPro" id="IPR023408">
    <property type="entry name" value="MscS_beta-dom_sf"/>
</dbReference>
<comment type="subcellular location">
    <subcellularLocation>
        <location evidence="1">Cell membrane</location>
        <topology evidence="1">Multi-pass membrane protein</topology>
    </subcellularLocation>
</comment>
<feature type="domain" description="Mechanosensitive ion channel MscS C-terminal" evidence="9">
    <location>
        <begin position="685"/>
        <end position="743"/>
    </location>
</feature>
<dbReference type="InterPro" id="IPR010920">
    <property type="entry name" value="LSM_dom_sf"/>
</dbReference>
<dbReference type="Pfam" id="PF21082">
    <property type="entry name" value="MS_channel_3rd"/>
    <property type="match status" value="1"/>
</dbReference>
<feature type="transmembrane region" description="Helical" evidence="7">
    <location>
        <begin position="293"/>
        <end position="312"/>
    </location>
</feature>
<dbReference type="InterPro" id="IPR011066">
    <property type="entry name" value="MscS_channel_C_sf"/>
</dbReference>
<feature type="transmembrane region" description="Helical" evidence="7">
    <location>
        <begin position="460"/>
        <end position="486"/>
    </location>
</feature>